<accession>A0A8T0GDZ5</accession>
<dbReference type="EMBL" id="CM026432">
    <property type="protein sequence ID" value="KAG0557471.1"/>
    <property type="molecule type" value="Genomic_DNA"/>
</dbReference>
<proteinExistence type="predicted"/>
<evidence type="ECO:0000313" key="2">
    <source>
        <dbReference type="Proteomes" id="UP000822688"/>
    </source>
</evidence>
<gene>
    <name evidence="1" type="ORF">KC19_11G133300</name>
</gene>
<protein>
    <submittedName>
        <fullName evidence="1">Uncharacterized protein</fullName>
    </submittedName>
</protein>
<name>A0A8T0GDZ5_CERPU</name>
<dbReference type="Proteomes" id="UP000822688">
    <property type="component" value="Chromosome 11"/>
</dbReference>
<sequence length="107" mass="12274">MVIVVMQFISFKPSRCRTEKCQTHIKHQRLGYQDTAFHDPLREVRPSSVLRVRHLPRNTVPVCKVLFQQSLARSELALQSDMTLISHGLAQSLLAKLSHKLIELKTS</sequence>
<dbReference type="AlphaFoldDB" id="A0A8T0GDZ5"/>
<evidence type="ECO:0000313" key="1">
    <source>
        <dbReference type="EMBL" id="KAG0557471.1"/>
    </source>
</evidence>
<reference evidence="1 2" key="1">
    <citation type="submission" date="2020-06" db="EMBL/GenBank/DDBJ databases">
        <title>WGS assembly of Ceratodon purpureus strain R40.</title>
        <authorList>
            <person name="Carey S.B."/>
            <person name="Jenkins J."/>
            <person name="Shu S."/>
            <person name="Lovell J.T."/>
            <person name="Sreedasyam A."/>
            <person name="Maumus F."/>
            <person name="Tiley G.P."/>
            <person name="Fernandez-Pozo N."/>
            <person name="Barry K."/>
            <person name="Chen C."/>
            <person name="Wang M."/>
            <person name="Lipzen A."/>
            <person name="Daum C."/>
            <person name="Saski C.A."/>
            <person name="Payton A.C."/>
            <person name="Mcbreen J.C."/>
            <person name="Conrad R.E."/>
            <person name="Kollar L.M."/>
            <person name="Olsson S."/>
            <person name="Huttunen S."/>
            <person name="Landis J.B."/>
            <person name="Wickett N.J."/>
            <person name="Johnson M.G."/>
            <person name="Rensing S.A."/>
            <person name="Grimwood J."/>
            <person name="Schmutz J."/>
            <person name="Mcdaniel S.F."/>
        </authorList>
    </citation>
    <scope>NUCLEOTIDE SEQUENCE [LARGE SCALE GENOMIC DNA]</scope>
    <source>
        <strain evidence="1 2">R40</strain>
    </source>
</reference>
<comment type="caution">
    <text evidence="1">The sequence shown here is derived from an EMBL/GenBank/DDBJ whole genome shotgun (WGS) entry which is preliminary data.</text>
</comment>
<keyword evidence="2" id="KW-1185">Reference proteome</keyword>
<organism evidence="1 2">
    <name type="scientific">Ceratodon purpureus</name>
    <name type="common">Fire moss</name>
    <name type="synonym">Dicranum purpureum</name>
    <dbReference type="NCBI Taxonomy" id="3225"/>
    <lineage>
        <taxon>Eukaryota</taxon>
        <taxon>Viridiplantae</taxon>
        <taxon>Streptophyta</taxon>
        <taxon>Embryophyta</taxon>
        <taxon>Bryophyta</taxon>
        <taxon>Bryophytina</taxon>
        <taxon>Bryopsida</taxon>
        <taxon>Dicranidae</taxon>
        <taxon>Pseudoditrichales</taxon>
        <taxon>Ditrichaceae</taxon>
        <taxon>Ceratodon</taxon>
    </lineage>
</organism>